<dbReference type="PANTHER" id="PTHR43385:SF1">
    <property type="entry name" value="RIBOFLAVIN TRANSPORTER RIBJ"/>
    <property type="match status" value="1"/>
</dbReference>
<keyword evidence="4 6" id="KW-1133">Transmembrane helix</keyword>
<dbReference type="OrthoDB" id="7200137at2"/>
<evidence type="ECO:0000313" key="8">
    <source>
        <dbReference type="EMBL" id="KAA2236227.1"/>
    </source>
</evidence>
<accession>A0A5B2VDP3</accession>
<dbReference type="Pfam" id="PF07690">
    <property type="entry name" value="MFS_1"/>
    <property type="match status" value="1"/>
</dbReference>
<evidence type="ECO:0000259" key="7">
    <source>
        <dbReference type="PROSITE" id="PS50850"/>
    </source>
</evidence>
<dbReference type="GO" id="GO:0022857">
    <property type="term" value="F:transmembrane transporter activity"/>
    <property type="evidence" value="ECO:0007669"/>
    <property type="project" value="InterPro"/>
</dbReference>
<feature type="transmembrane region" description="Helical" evidence="6">
    <location>
        <begin position="310"/>
        <end position="337"/>
    </location>
</feature>
<comment type="subcellular location">
    <subcellularLocation>
        <location evidence="1">Membrane</location>
        <topology evidence="1">Multi-pass membrane protein</topology>
    </subcellularLocation>
</comment>
<keyword evidence="5 6" id="KW-0472">Membrane</keyword>
<feature type="transmembrane region" description="Helical" evidence="6">
    <location>
        <begin position="220"/>
        <end position="239"/>
    </location>
</feature>
<dbReference type="Proteomes" id="UP000323142">
    <property type="component" value="Unassembled WGS sequence"/>
</dbReference>
<feature type="transmembrane region" description="Helical" evidence="6">
    <location>
        <begin position="105"/>
        <end position="127"/>
    </location>
</feature>
<feature type="transmembrane region" description="Helical" evidence="6">
    <location>
        <begin position="80"/>
        <end position="99"/>
    </location>
</feature>
<evidence type="ECO:0000256" key="6">
    <source>
        <dbReference type="SAM" id="Phobius"/>
    </source>
</evidence>
<dbReference type="InterPro" id="IPR052983">
    <property type="entry name" value="MFS_Riboflavin_Transporter"/>
</dbReference>
<feature type="transmembrane region" description="Helical" evidence="6">
    <location>
        <begin position="377"/>
        <end position="398"/>
    </location>
</feature>
<sequence length="400" mass="41043">MSRRPLGSSTRVVVAALAATQLIGWGSTYYLPAVLLVPLGRDLGLSRELVIAGVTVMLLAGAVAAPRAGLFMDRRGVRGLLAVGSGLMALALVTLASSTSWVGYAAAWTFAGLAMPLALSQGALAVLARVAGADARRAFATMLLMSGFSSTLFWPLTAALDAAIGWRATCLAYAGVHFAVCLPLHLFVTSRRLERPPEGVGDVPVPEPVTGLDPARQRVAFWWCALAFSVQGFVSWGLPLNIVEILKAFDHPTATAVAVGSLIGPAQVAARLGETLFGQQVGILRVGLASALLAPFAVALPLAAGASLPVVAAFVIGYGLSAGAFTIVRAVVPLALFGRERYATMTGRLAVPQNIAFAAAPVAFASVLDAWGAAGTLWLAVGGALVALASLVALSLAVRV</sequence>
<reference evidence="8 9" key="1">
    <citation type="submission" date="2019-09" db="EMBL/GenBank/DDBJ databases">
        <title>Salinarimonas rosea gen. nov., sp. nov., a new member of the a-2 subgroup of the Proteobacteria.</title>
        <authorList>
            <person name="Liu J."/>
        </authorList>
    </citation>
    <scope>NUCLEOTIDE SEQUENCE [LARGE SCALE GENOMIC DNA]</scope>
    <source>
        <strain evidence="8 9">BN140002</strain>
    </source>
</reference>
<dbReference type="SUPFAM" id="SSF103473">
    <property type="entry name" value="MFS general substrate transporter"/>
    <property type="match status" value="1"/>
</dbReference>
<feature type="transmembrane region" description="Helical" evidence="6">
    <location>
        <begin position="49"/>
        <end position="68"/>
    </location>
</feature>
<feature type="domain" description="Major facilitator superfamily (MFS) profile" evidence="7">
    <location>
        <begin position="12"/>
        <end position="400"/>
    </location>
</feature>
<name>A0A5B2VDP3_9HYPH</name>
<feature type="transmembrane region" description="Helical" evidence="6">
    <location>
        <begin position="251"/>
        <end position="270"/>
    </location>
</feature>
<dbReference type="RefSeq" id="WP_149819340.1">
    <property type="nucleotide sequence ID" value="NZ_VUOA01000028.1"/>
</dbReference>
<dbReference type="Gene3D" id="1.20.1250.20">
    <property type="entry name" value="MFS general substrate transporter like domains"/>
    <property type="match status" value="1"/>
</dbReference>
<evidence type="ECO:0000313" key="9">
    <source>
        <dbReference type="Proteomes" id="UP000323142"/>
    </source>
</evidence>
<proteinExistence type="predicted"/>
<dbReference type="InterPro" id="IPR020846">
    <property type="entry name" value="MFS_dom"/>
</dbReference>
<feature type="transmembrane region" description="Helical" evidence="6">
    <location>
        <begin position="282"/>
        <end position="304"/>
    </location>
</feature>
<evidence type="ECO:0000256" key="4">
    <source>
        <dbReference type="ARBA" id="ARBA00022989"/>
    </source>
</evidence>
<evidence type="ECO:0000256" key="1">
    <source>
        <dbReference type="ARBA" id="ARBA00004141"/>
    </source>
</evidence>
<gene>
    <name evidence="8" type="ORF">F0L46_16080</name>
</gene>
<comment type="caution">
    <text evidence="8">The sequence shown here is derived from an EMBL/GenBank/DDBJ whole genome shotgun (WGS) entry which is preliminary data.</text>
</comment>
<dbReference type="AlphaFoldDB" id="A0A5B2VDP3"/>
<feature type="transmembrane region" description="Helical" evidence="6">
    <location>
        <begin position="349"/>
        <end position="371"/>
    </location>
</feature>
<dbReference type="EMBL" id="VUOA01000028">
    <property type="protein sequence ID" value="KAA2236227.1"/>
    <property type="molecule type" value="Genomic_DNA"/>
</dbReference>
<dbReference type="PANTHER" id="PTHR43385">
    <property type="entry name" value="RIBOFLAVIN TRANSPORTER RIBJ"/>
    <property type="match status" value="1"/>
</dbReference>
<dbReference type="InterPro" id="IPR011701">
    <property type="entry name" value="MFS"/>
</dbReference>
<reference evidence="8 9" key="2">
    <citation type="submission" date="2019-09" db="EMBL/GenBank/DDBJ databases">
        <authorList>
            <person name="Jin C."/>
        </authorList>
    </citation>
    <scope>NUCLEOTIDE SEQUENCE [LARGE SCALE GENOMIC DNA]</scope>
    <source>
        <strain evidence="8 9">BN140002</strain>
    </source>
</reference>
<evidence type="ECO:0000256" key="2">
    <source>
        <dbReference type="ARBA" id="ARBA00022448"/>
    </source>
</evidence>
<organism evidence="8 9">
    <name type="scientific">Salinarimonas soli</name>
    <dbReference type="NCBI Taxonomy" id="1638099"/>
    <lineage>
        <taxon>Bacteria</taxon>
        <taxon>Pseudomonadati</taxon>
        <taxon>Pseudomonadota</taxon>
        <taxon>Alphaproteobacteria</taxon>
        <taxon>Hyphomicrobiales</taxon>
        <taxon>Salinarimonadaceae</taxon>
        <taxon>Salinarimonas</taxon>
    </lineage>
</organism>
<dbReference type="InterPro" id="IPR036259">
    <property type="entry name" value="MFS_trans_sf"/>
</dbReference>
<keyword evidence="2" id="KW-0813">Transport</keyword>
<feature type="transmembrane region" description="Helical" evidence="6">
    <location>
        <begin position="139"/>
        <end position="158"/>
    </location>
</feature>
<evidence type="ECO:0000256" key="5">
    <source>
        <dbReference type="ARBA" id="ARBA00023136"/>
    </source>
</evidence>
<dbReference type="PROSITE" id="PS50850">
    <property type="entry name" value="MFS"/>
    <property type="match status" value="1"/>
</dbReference>
<feature type="transmembrane region" description="Helical" evidence="6">
    <location>
        <begin position="164"/>
        <end position="188"/>
    </location>
</feature>
<evidence type="ECO:0000256" key="3">
    <source>
        <dbReference type="ARBA" id="ARBA00022692"/>
    </source>
</evidence>
<keyword evidence="3 6" id="KW-0812">Transmembrane</keyword>
<keyword evidence="9" id="KW-1185">Reference proteome</keyword>
<protein>
    <submittedName>
        <fullName evidence="8">MFS transporter</fullName>
    </submittedName>
</protein>
<dbReference type="GO" id="GO:0016020">
    <property type="term" value="C:membrane"/>
    <property type="evidence" value="ECO:0007669"/>
    <property type="project" value="UniProtKB-SubCell"/>
</dbReference>
<feature type="transmembrane region" description="Helical" evidence="6">
    <location>
        <begin position="12"/>
        <end position="37"/>
    </location>
</feature>